<dbReference type="InterPro" id="IPR011990">
    <property type="entry name" value="TPR-like_helical_dom_sf"/>
</dbReference>
<proteinExistence type="predicted"/>
<accession>A0ABW3I3A0</accession>
<dbReference type="InterPro" id="IPR019734">
    <property type="entry name" value="TPR_rpt"/>
</dbReference>
<keyword evidence="1" id="KW-0802">TPR repeat</keyword>
<dbReference type="EMBL" id="JBHTJM010000009">
    <property type="protein sequence ID" value="MFD0964241.1"/>
    <property type="molecule type" value="Genomic_DNA"/>
</dbReference>
<name>A0ABW3I3A0_9FLAO</name>
<dbReference type="SMART" id="SM00028">
    <property type="entry name" value="TPR"/>
    <property type="match status" value="5"/>
</dbReference>
<protein>
    <submittedName>
        <fullName evidence="2">Tetratricopeptide repeat protein</fullName>
    </submittedName>
</protein>
<reference evidence="3" key="1">
    <citation type="journal article" date="2019" name="Int. J. Syst. Evol. Microbiol.">
        <title>The Global Catalogue of Microorganisms (GCM) 10K type strain sequencing project: providing services to taxonomists for standard genome sequencing and annotation.</title>
        <authorList>
            <consortium name="The Broad Institute Genomics Platform"/>
            <consortium name="The Broad Institute Genome Sequencing Center for Infectious Disease"/>
            <person name="Wu L."/>
            <person name="Ma J."/>
        </authorList>
    </citation>
    <scope>NUCLEOTIDE SEQUENCE [LARGE SCALE GENOMIC DNA]</scope>
    <source>
        <strain evidence="3">CCUG 62114</strain>
    </source>
</reference>
<dbReference type="Proteomes" id="UP001596997">
    <property type="component" value="Unassembled WGS sequence"/>
</dbReference>
<dbReference type="Gene3D" id="1.25.40.10">
    <property type="entry name" value="Tetratricopeptide repeat domain"/>
    <property type="match status" value="3"/>
</dbReference>
<evidence type="ECO:0000313" key="2">
    <source>
        <dbReference type="EMBL" id="MFD0964241.1"/>
    </source>
</evidence>
<gene>
    <name evidence="2" type="ORF">ACFQ1O_09510</name>
</gene>
<feature type="repeat" description="TPR" evidence="1">
    <location>
        <begin position="18"/>
        <end position="51"/>
    </location>
</feature>
<comment type="caution">
    <text evidence="2">The sequence shown here is derived from an EMBL/GenBank/DDBJ whole genome shotgun (WGS) entry which is preliminary data.</text>
</comment>
<dbReference type="SUPFAM" id="SSF48452">
    <property type="entry name" value="TPR-like"/>
    <property type="match status" value="2"/>
</dbReference>
<dbReference type="Pfam" id="PF14559">
    <property type="entry name" value="TPR_19"/>
    <property type="match status" value="1"/>
</dbReference>
<keyword evidence="3" id="KW-1185">Reference proteome</keyword>
<evidence type="ECO:0000313" key="3">
    <source>
        <dbReference type="Proteomes" id="UP001596997"/>
    </source>
</evidence>
<organism evidence="2 3">
    <name type="scientific">Pseudofulvibacter geojedonensis</name>
    <dbReference type="NCBI Taxonomy" id="1123758"/>
    <lineage>
        <taxon>Bacteria</taxon>
        <taxon>Pseudomonadati</taxon>
        <taxon>Bacteroidota</taxon>
        <taxon>Flavobacteriia</taxon>
        <taxon>Flavobacteriales</taxon>
        <taxon>Flavobacteriaceae</taxon>
        <taxon>Pseudofulvibacter</taxon>
    </lineage>
</organism>
<dbReference type="PROSITE" id="PS50005">
    <property type="entry name" value="TPR"/>
    <property type="match status" value="1"/>
</dbReference>
<sequence length="591" mass="68977">MHKKFLIIIVSLIINVGFSQNLTLAKTFFDDGEYEKALVEYEKLLKKQPHRADYLVSTVKCYQELEKLDQAKNLLSKAINKNRPQLLVELGYNYELQKDSVLAKKNYQKAIEQITENPNSAYSIGRAFEKHSLLKEAKETYLVAMATNPNMNLNFQLASIYGQLNEIELMFNSYLNTLETNKQLQPTIQRYIAQFVNSDAKNENNILLKRALLKKLHSNPNALWNEQLSWLYVQQQEYHKAFVQEKAIFKRAEQPDLTRIFDLALTAKHHHKYTEAKTIFNFIANQPLEKTTALKVQKYLLEIETNQSNTYDSIVVKYNELLNEHGINAQTLDLQLDYCYLLAFKMNLQKKAITFLQEHKKQRLGKFNQARYNMLLADILVAEGKFNQALIYYSKIQRSLKNNVLSQEARYKVAKTSYFKGDFDWALQQVKVLKTSTSQLIANDALDLHLLISDHTGNKDDLPMALNKFAEADLLAFQNKKQEAINKLDLLLTHYKGQPIEDDAYYLQAKLFEKSNNYNKARENYEFIINNLKESIFLDNALYRLGMLNLNHFQDEKKAKQYFETLIFNHADSIHFVDAQKMYRKLRGDSL</sequence>
<dbReference type="RefSeq" id="WP_377715775.1">
    <property type="nucleotide sequence ID" value="NZ_JBHTJM010000009.1"/>
</dbReference>
<dbReference type="Pfam" id="PF13174">
    <property type="entry name" value="TPR_6"/>
    <property type="match status" value="1"/>
</dbReference>
<evidence type="ECO:0000256" key="1">
    <source>
        <dbReference type="PROSITE-ProRule" id="PRU00339"/>
    </source>
</evidence>